<comment type="caution">
    <text evidence="5">The sequence shown here is derived from an EMBL/GenBank/DDBJ whole genome shotgun (WGS) entry which is preliminary data.</text>
</comment>
<dbReference type="Pfam" id="PF13193">
    <property type="entry name" value="AMP-binding_C"/>
    <property type="match status" value="1"/>
</dbReference>
<dbReference type="EMBL" id="BAAAME010000005">
    <property type="protein sequence ID" value="GAA1750219.1"/>
    <property type="molecule type" value="Genomic_DNA"/>
</dbReference>
<evidence type="ECO:0000313" key="5">
    <source>
        <dbReference type="EMBL" id="GAA1750219.1"/>
    </source>
</evidence>
<dbReference type="PANTHER" id="PTHR43201:SF5">
    <property type="entry name" value="MEDIUM-CHAIN ACYL-COA LIGASE ACSF2, MITOCHONDRIAL"/>
    <property type="match status" value="1"/>
</dbReference>
<feature type="domain" description="AMP-binding enzyme C-terminal" evidence="4">
    <location>
        <begin position="444"/>
        <end position="520"/>
    </location>
</feature>
<name>A0ABP4WAM5_9ACTN</name>
<dbReference type="Gene3D" id="3.30.300.30">
    <property type="match status" value="1"/>
</dbReference>
<dbReference type="Proteomes" id="UP001501057">
    <property type="component" value="Unassembled WGS sequence"/>
</dbReference>
<organism evidence="5 6">
    <name type="scientific">Aeromicrobium alkaliterrae</name>
    <dbReference type="NCBI Taxonomy" id="302168"/>
    <lineage>
        <taxon>Bacteria</taxon>
        <taxon>Bacillati</taxon>
        <taxon>Actinomycetota</taxon>
        <taxon>Actinomycetes</taxon>
        <taxon>Propionibacteriales</taxon>
        <taxon>Nocardioidaceae</taxon>
        <taxon>Aeromicrobium</taxon>
    </lineage>
</organism>
<comment type="similarity">
    <text evidence="1">Belongs to the ATP-dependent AMP-binding enzyme family.</text>
</comment>
<feature type="domain" description="AMP-dependent synthetase/ligase" evidence="3">
    <location>
        <begin position="29"/>
        <end position="393"/>
    </location>
</feature>
<gene>
    <name evidence="5" type="ORF">GCM10009710_32690</name>
</gene>
<evidence type="ECO:0000259" key="4">
    <source>
        <dbReference type="Pfam" id="PF13193"/>
    </source>
</evidence>
<dbReference type="RefSeq" id="WP_344203555.1">
    <property type="nucleotide sequence ID" value="NZ_BAAAME010000005.1"/>
</dbReference>
<dbReference type="InterPro" id="IPR042099">
    <property type="entry name" value="ANL_N_sf"/>
</dbReference>
<protein>
    <submittedName>
        <fullName evidence="5">AMP-binding protein</fullName>
    </submittedName>
</protein>
<evidence type="ECO:0000256" key="2">
    <source>
        <dbReference type="ARBA" id="ARBA00022598"/>
    </source>
</evidence>
<evidence type="ECO:0000259" key="3">
    <source>
        <dbReference type="Pfam" id="PF00501"/>
    </source>
</evidence>
<dbReference type="Pfam" id="PF00501">
    <property type="entry name" value="AMP-binding"/>
    <property type="match status" value="1"/>
</dbReference>
<evidence type="ECO:0000256" key="1">
    <source>
        <dbReference type="ARBA" id="ARBA00006432"/>
    </source>
</evidence>
<dbReference type="PROSITE" id="PS00455">
    <property type="entry name" value="AMP_BINDING"/>
    <property type="match status" value="1"/>
</dbReference>
<reference evidence="6" key="1">
    <citation type="journal article" date="2019" name="Int. J. Syst. Evol. Microbiol.">
        <title>The Global Catalogue of Microorganisms (GCM) 10K type strain sequencing project: providing services to taxonomists for standard genome sequencing and annotation.</title>
        <authorList>
            <consortium name="The Broad Institute Genomics Platform"/>
            <consortium name="The Broad Institute Genome Sequencing Center for Infectious Disease"/>
            <person name="Wu L."/>
            <person name="Ma J."/>
        </authorList>
    </citation>
    <scope>NUCLEOTIDE SEQUENCE [LARGE SCALE GENOMIC DNA]</scope>
    <source>
        <strain evidence="6">JCM 13518</strain>
    </source>
</reference>
<dbReference type="InterPro" id="IPR025110">
    <property type="entry name" value="AMP-bd_C"/>
</dbReference>
<dbReference type="SUPFAM" id="SSF56801">
    <property type="entry name" value="Acetyl-CoA synthetase-like"/>
    <property type="match status" value="1"/>
</dbReference>
<sequence>MTTTTHQPAILPADTSYDLVDTTVGGLLAQQAETYPDRLALIGTSIDGSAVRLTYRELYAEACRVATGLSRLAAPGEHVALWSPNHVEWPLIEYGAALAGVTLVALNPAFRRAELEYTVTHSRSTVLLHAERVRDDDLAAVARGLGADLPDLKVVSLADRSAWRADEADPAVIDAAPTDPDAPVMLQYTSGTTGNPKGVLLRHRSLVNVARMTMAFVEVPEGAVCVNPLPMFHTAACVIGTLGPCSIGGTEVLIEQFAPAPVLETMRAENASVLFYVPAVLGALLEVQRTSDAEPPQLHTVMGGAANVPASMIEAAERVFGASVINLFGQTELAPVLSATRPGDSRDDQLLTVGHPLPQVDVKIVDPVTGDVVGLGEPGEICARGYQQMIEYLHDPDATSHAVDREGYVHTGDLGSLDERGYITLTGRLKELIIRGGENIAPAEIETALVAHDSVLSATVVGLPDERLGEIVGVVITVRGEEPADLRAQLDAFLRERLARFKIPSRWFVSDDLPLTPTGKVRKFKVVDHVVDGTYRELV</sequence>
<dbReference type="InterPro" id="IPR020845">
    <property type="entry name" value="AMP-binding_CS"/>
</dbReference>
<dbReference type="Gene3D" id="3.40.50.12780">
    <property type="entry name" value="N-terminal domain of ligase-like"/>
    <property type="match status" value="1"/>
</dbReference>
<dbReference type="PANTHER" id="PTHR43201">
    <property type="entry name" value="ACYL-COA SYNTHETASE"/>
    <property type="match status" value="1"/>
</dbReference>
<keyword evidence="2" id="KW-0436">Ligase</keyword>
<accession>A0ABP4WAM5</accession>
<dbReference type="InterPro" id="IPR000873">
    <property type="entry name" value="AMP-dep_synth/lig_dom"/>
</dbReference>
<keyword evidence="6" id="KW-1185">Reference proteome</keyword>
<evidence type="ECO:0000313" key="6">
    <source>
        <dbReference type="Proteomes" id="UP001501057"/>
    </source>
</evidence>
<dbReference type="InterPro" id="IPR045851">
    <property type="entry name" value="AMP-bd_C_sf"/>
</dbReference>
<proteinExistence type="inferred from homology"/>